<dbReference type="PROSITE" id="PS51278">
    <property type="entry name" value="GATASE_TYPE_2"/>
    <property type="match status" value="1"/>
</dbReference>
<dbReference type="InterPro" id="IPR033738">
    <property type="entry name" value="AsnB_N"/>
</dbReference>
<dbReference type="AlphaFoldDB" id="A0AAW9S5W1"/>
<dbReference type="Gene3D" id="3.60.20.10">
    <property type="entry name" value="Glutamine Phosphoribosylpyrophosphate, subunit 1, domain 1"/>
    <property type="match status" value="1"/>
</dbReference>
<dbReference type="PANTHER" id="PTHR43284">
    <property type="entry name" value="ASPARAGINE SYNTHETASE (GLUTAMINE-HYDROLYZING)"/>
    <property type="match status" value="1"/>
</dbReference>
<organism evidence="12 13">
    <name type="scientific">Rapidithrix thailandica</name>
    <dbReference type="NCBI Taxonomy" id="413964"/>
    <lineage>
        <taxon>Bacteria</taxon>
        <taxon>Pseudomonadati</taxon>
        <taxon>Bacteroidota</taxon>
        <taxon>Cytophagia</taxon>
        <taxon>Cytophagales</taxon>
        <taxon>Flammeovirgaceae</taxon>
        <taxon>Rapidithrix</taxon>
    </lineage>
</organism>
<dbReference type="RefSeq" id="WP_346819902.1">
    <property type="nucleotide sequence ID" value="NZ_JBDKWZ010000002.1"/>
</dbReference>
<feature type="site" description="Important for beta-aspartyl-AMP intermediate formation" evidence="10">
    <location>
        <position position="374"/>
    </location>
</feature>
<reference evidence="12 13" key="1">
    <citation type="submission" date="2024-04" db="EMBL/GenBank/DDBJ databases">
        <title>Novel genus in family Flammeovirgaceae.</title>
        <authorList>
            <person name="Nguyen T.H."/>
            <person name="Vuong T.Q."/>
            <person name="Le H."/>
            <person name="Kim S.-G."/>
        </authorList>
    </citation>
    <scope>NUCLEOTIDE SEQUENCE [LARGE SCALE GENOMIC DNA]</scope>
    <source>
        <strain evidence="12 13">JCM 23209</strain>
    </source>
</reference>
<keyword evidence="12" id="KW-0436">Ligase</keyword>
<dbReference type="InterPro" id="IPR017932">
    <property type="entry name" value="GATase_2_dom"/>
</dbReference>
<dbReference type="EMBL" id="JBDKWZ010000002">
    <property type="protein sequence ID" value="MEN7547115.1"/>
    <property type="molecule type" value="Genomic_DNA"/>
</dbReference>
<evidence type="ECO:0000256" key="2">
    <source>
        <dbReference type="ARBA" id="ARBA00005752"/>
    </source>
</evidence>
<comment type="similarity">
    <text evidence="2">Belongs to the asparagine synthetase family.</text>
</comment>
<keyword evidence="6 8" id="KW-0315">Glutamine amidotransferase</keyword>
<evidence type="ECO:0000256" key="9">
    <source>
        <dbReference type="PIRSR" id="PIRSR001589-2"/>
    </source>
</evidence>
<evidence type="ECO:0000313" key="12">
    <source>
        <dbReference type="EMBL" id="MEN7547115.1"/>
    </source>
</evidence>
<evidence type="ECO:0000313" key="13">
    <source>
        <dbReference type="Proteomes" id="UP001403385"/>
    </source>
</evidence>
<dbReference type="PIRSF" id="PIRSF001589">
    <property type="entry name" value="Asn_synthetase_glu-h"/>
    <property type="match status" value="1"/>
</dbReference>
<dbReference type="Pfam" id="PF13537">
    <property type="entry name" value="GATase_7"/>
    <property type="match status" value="1"/>
</dbReference>
<dbReference type="Pfam" id="PF00733">
    <property type="entry name" value="Asn_synthase"/>
    <property type="match status" value="1"/>
</dbReference>
<evidence type="ECO:0000256" key="7">
    <source>
        <dbReference type="ARBA" id="ARBA00048741"/>
    </source>
</evidence>
<keyword evidence="13" id="KW-1185">Reference proteome</keyword>
<sequence length="656" mass="74719">MCGIAGFWKNDQNDIHAFRDILKDMSAQLYHRGPDGYGFHVDERAGLGMGHARLSIIDLETGEQPLLSHDKEQVLTVNGEFYDYKRIRTALRLEGFQFACKSDSEIALPLYKKYGLDFVEHLRGEFAISLYDQSRQRLVLVRDRFGIKPLFYHINKGNVYYGSEIKALLAHPDVPSSFDNRSILHQLMHTTAPGTSLFKDIYAVKPGHMLILERHGNQLDVKEHCYWDMDFPEKDEREHKSEAHYIQSVREELSEAVFHRLEADVPVGCYLSGGIDSCSMLGLASGMQQSPVKAFTISFDHKAYDESAIAKEMADRVGADQEQISLKADDLYGESYIKTLWHAERAFYNTLGVAKYKMSQRVNECGYRVVVTGEGSDELFGGYPAFKRDMLLHGHEGASAEELESYRKLMDESNKLFKGAILAENQVSHPALEEVCGFTPSWIQPWMQTLDIASPLLHDDILEDLRGYDPIQEIATSFDTRQLNNRHVLDKAQYTWIKTMLECQILNWGGDRVDMANSMESRPAFLDHHVAEAAKKIPPHMRIKGNVEKWVLREAMKNVLPETLYKREKFAFMAPPGHTENKKKAALDLLLDSYLNEDKVKEIGIFDPKRLSSFIRTYKADTDPVSLVRKDALINHLLGLHILHDLFVSKAASIIA</sequence>
<comment type="caution">
    <text evidence="12">The sequence shown here is derived from an EMBL/GenBank/DDBJ whole genome shotgun (WGS) entry which is preliminary data.</text>
</comment>
<dbReference type="Proteomes" id="UP001403385">
    <property type="component" value="Unassembled WGS sequence"/>
</dbReference>
<dbReference type="InterPro" id="IPR014729">
    <property type="entry name" value="Rossmann-like_a/b/a_fold"/>
</dbReference>
<evidence type="ECO:0000256" key="1">
    <source>
        <dbReference type="ARBA" id="ARBA00005187"/>
    </source>
</evidence>
<dbReference type="GO" id="GO:0005829">
    <property type="term" value="C:cytosol"/>
    <property type="evidence" value="ECO:0007669"/>
    <property type="project" value="TreeGrafter"/>
</dbReference>
<evidence type="ECO:0000256" key="3">
    <source>
        <dbReference type="ARBA" id="ARBA00012737"/>
    </source>
</evidence>
<dbReference type="NCBIfam" id="TIGR01536">
    <property type="entry name" value="asn_synth_AEB"/>
    <property type="match status" value="1"/>
</dbReference>
<dbReference type="InterPro" id="IPR001962">
    <property type="entry name" value="Asn_synthase"/>
</dbReference>
<feature type="binding site" evidence="9">
    <location>
        <position position="103"/>
    </location>
    <ligand>
        <name>L-glutamine</name>
        <dbReference type="ChEBI" id="CHEBI:58359"/>
    </ligand>
</feature>
<feature type="binding site" evidence="9">
    <location>
        <position position="297"/>
    </location>
    <ligand>
        <name>ATP</name>
        <dbReference type="ChEBI" id="CHEBI:30616"/>
    </ligand>
</feature>
<keyword evidence="5 9" id="KW-0067">ATP-binding</keyword>
<dbReference type="SUPFAM" id="SSF56235">
    <property type="entry name" value="N-terminal nucleophile aminohydrolases (Ntn hydrolases)"/>
    <property type="match status" value="1"/>
</dbReference>
<gene>
    <name evidence="12" type="primary">asnB</name>
    <name evidence="12" type="ORF">AAG747_04305</name>
</gene>
<evidence type="ECO:0000256" key="10">
    <source>
        <dbReference type="PIRSR" id="PIRSR001589-3"/>
    </source>
</evidence>
<evidence type="ECO:0000256" key="4">
    <source>
        <dbReference type="ARBA" id="ARBA00022741"/>
    </source>
</evidence>
<keyword evidence="8" id="KW-0061">Asparagine biosynthesis</keyword>
<proteinExistence type="inferred from homology"/>
<comment type="pathway">
    <text evidence="1">Amino-acid biosynthesis; L-asparagine biosynthesis; L-asparagine from L-aspartate (L-Gln route): step 1/1.</text>
</comment>
<dbReference type="GO" id="GO:0006529">
    <property type="term" value="P:asparagine biosynthetic process"/>
    <property type="evidence" value="ECO:0007669"/>
    <property type="project" value="UniProtKB-KW"/>
</dbReference>
<dbReference type="InterPro" id="IPR029055">
    <property type="entry name" value="Ntn_hydrolases_N"/>
</dbReference>
<evidence type="ECO:0000256" key="8">
    <source>
        <dbReference type="PIRSR" id="PIRSR001589-1"/>
    </source>
</evidence>
<evidence type="ECO:0000256" key="5">
    <source>
        <dbReference type="ARBA" id="ARBA00022840"/>
    </source>
</evidence>
<dbReference type="GO" id="GO:0005524">
    <property type="term" value="F:ATP binding"/>
    <property type="evidence" value="ECO:0007669"/>
    <property type="project" value="UniProtKB-KW"/>
</dbReference>
<evidence type="ECO:0000256" key="6">
    <source>
        <dbReference type="ARBA" id="ARBA00022962"/>
    </source>
</evidence>
<feature type="active site" description="For GATase activity" evidence="8">
    <location>
        <position position="2"/>
    </location>
</feature>
<feature type="domain" description="Glutamine amidotransferase type-2" evidence="11">
    <location>
        <begin position="2"/>
        <end position="215"/>
    </location>
</feature>
<comment type="catalytic activity">
    <reaction evidence="7">
        <text>L-aspartate + L-glutamine + ATP + H2O = L-asparagine + L-glutamate + AMP + diphosphate + H(+)</text>
        <dbReference type="Rhea" id="RHEA:12228"/>
        <dbReference type="ChEBI" id="CHEBI:15377"/>
        <dbReference type="ChEBI" id="CHEBI:15378"/>
        <dbReference type="ChEBI" id="CHEBI:29985"/>
        <dbReference type="ChEBI" id="CHEBI:29991"/>
        <dbReference type="ChEBI" id="CHEBI:30616"/>
        <dbReference type="ChEBI" id="CHEBI:33019"/>
        <dbReference type="ChEBI" id="CHEBI:58048"/>
        <dbReference type="ChEBI" id="CHEBI:58359"/>
        <dbReference type="ChEBI" id="CHEBI:456215"/>
        <dbReference type="EC" id="6.3.5.4"/>
    </reaction>
</comment>
<dbReference type="SUPFAM" id="SSF52402">
    <property type="entry name" value="Adenine nucleotide alpha hydrolases-like"/>
    <property type="match status" value="1"/>
</dbReference>
<dbReference type="GO" id="GO:0004066">
    <property type="term" value="F:asparagine synthase (glutamine-hydrolyzing) activity"/>
    <property type="evidence" value="ECO:0007669"/>
    <property type="project" value="UniProtKB-EC"/>
</dbReference>
<dbReference type="Gene3D" id="3.40.50.620">
    <property type="entry name" value="HUPs"/>
    <property type="match status" value="2"/>
</dbReference>
<evidence type="ECO:0000259" key="11">
    <source>
        <dbReference type="PROSITE" id="PS51278"/>
    </source>
</evidence>
<dbReference type="CDD" id="cd00712">
    <property type="entry name" value="AsnB"/>
    <property type="match status" value="1"/>
</dbReference>
<name>A0AAW9S5W1_9BACT</name>
<dbReference type="PANTHER" id="PTHR43284:SF1">
    <property type="entry name" value="ASPARAGINE SYNTHETASE"/>
    <property type="match status" value="1"/>
</dbReference>
<dbReference type="InterPro" id="IPR006426">
    <property type="entry name" value="Asn_synth_AEB"/>
</dbReference>
<keyword evidence="8" id="KW-0028">Amino-acid biosynthesis</keyword>
<keyword evidence="4 9" id="KW-0547">Nucleotide-binding</keyword>
<dbReference type="CDD" id="cd01991">
    <property type="entry name" value="Asn_synthase_B_C"/>
    <property type="match status" value="1"/>
</dbReference>
<protein>
    <recommendedName>
        <fullName evidence="3">asparagine synthase (glutamine-hydrolyzing)</fullName>
        <ecNumber evidence="3">6.3.5.4</ecNumber>
    </recommendedName>
</protein>
<accession>A0AAW9S5W1</accession>
<dbReference type="EC" id="6.3.5.4" evidence="3"/>
<dbReference type="InterPro" id="IPR051786">
    <property type="entry name" value="ASN_synthetase/amidase"/>
</dbReference>